<keyword evidence="1" id="KW-0812">Transmembrane</keyword>
<protein>
    <submittedName>
        <fullName evidence="2">DUF5325 family protein</fullName>
    </submittedName>
</protein>
<name>A0ABV8VVM2_9BACI</name>
<sequence>MRNIQFIPLLLALLVIASFSATGIGIAMKNTTMIIATIILGFAIMGIGLRRKRKRMH</sequence>
<keyword evidence="3" id="KW-1185">Reference proteome</keyword>
<organism evidence="2 3">
    <name type="scientific">Gracilibacillus marinus</name>
    <dbReference type="NCBI Taxonomy" id="630535"/>
    <lineage>
        <taxon>Bacteria</taxon>
        <taxon>Bacillati</taxon>
        <taxon>Bacillota</taxon>
        <taxon>Bacilli</taxon>
        <taxon>Bacillales</taxon>
        <taxon>Bacillaceae</taxon>
        <taxon>Gracilibacillus</taxon>
    </lineage>
</organism>
<evidence type="ECO:0000256" key="1">
    <source>
        <dbReference type="SAM" id="Phobius"/>
    </source>
</evidence>
<reference evidence="3" key="1">
    <citation type="journal article" date="2019" name="Int. J. Syst. Evol. Microbiol.">
        <title>The Global Catalogue of Microorganisms (GCM) 10K type strain sequencing project: providing services to taxonomists for standard genome sequencing and annotation.</title>
        <authorList>
            <consortium name="The Broad Institute Genomics Platform"/>
            <consortium name="The Broad Institute Genome Sequencing Center for Infectious Disease"/>
            <person name="Wu L."/>
            <person name="Ma J."/>
        </authorList>
    </citation>
    <scope>NUCLEOTIDE SEQUENCE [LARGE SCALE GENOMIC DNA]</scope>
    <source>
        <strain evidence="3">KACC 14058</strain>
    </source>
</reference>
<dbReference type="InterPro" id="IPR035211">
    <property type="entry name" value="DUF5325"/>
</dbReference>
<accession>A0ABV8VVM2</accession>
<evidence type="ECO:0000313" key="2">
    <source>
        <dbReference type="EMBL" id="MFC4387273.1"/>
    </source>
</evidence>
<dbReference type="Proteomes" id="UP001595880">
    <property type="component" value="Unassembled WGS sequence"/>
</dbReference>
<keyword evidence="1" id="KW-0472">Membrane</keyword>
<dbReference type="EMBL" id="JBHSDV010000001">
    <property type="protein sequence ID" value="MFC4387273.1"/>
    <property type="molecule type" value="Genomic_DNA"/>
</dbReference>
<proteinExistence type="predicted"/>
<dbReference type="Pfam" id="PF17259">
    <property type="entry name" value="DUF5325"/>
    <property type="match status" value="1"/>
</dbReference>
<evidence type="ECO:0000313" key="3">
    <source>
        <dbReference type="Proteomes" id="UP001595880"/>
    </source>
</evidence>
<dbReference type="RefSeq" id="WP_390196877.1">
    <property type="nucleotide sequence ID" value="NZ_JBHSDV010000001.1"/>
</dbReference>
<comment type="caution">
    <text evidence="2">The sequence shown here is derived from an EMBL/GenBank/DDBJ whole genome shotgun (WGS) entry which is preliminary data.</text>
</comment>
<gene>
    <name evidence="2" type="ORF">ACFOZ1_05555</name>
</gene>
<keyword evidence="1" id="KW-1133">Transmembrane helix</keyword>
<feature type="transmembrane region" description="Helical" evidence="1">
    <location>
        <begin position="31"/>
        <end position="49"/>
    </location>
</feature>